<proteinExistence type="predicted"/>
<protein>
    <submittedName>
        <fullName evidence="1">LLM class F420-dependent oxidoreductase</fullName>
    </submittedName>
</protein>
<accession>A0ABW3MDZ0</accession>
<sequence length="43" mass="4567">MGNWGVTLPLAGVPLAEHRDLVKELPDLGYTDVWSAETAGTDA</sequence>
<name>A0ABW3MDZ0_9PSEU</name>
<evidence type="ECO:0000313" key="2">
    <source>
        <dbReference type="Proteomes" id="UP001597045"/>
    </source>
</evidence>
<dbReference type="Proteomes" id="UP001597045">
    <property type="component" value="Unassembled WGS sequence"/>
</dbReference>
<evidence type="ECO:0000313" key="1">
    <source>
        <dbReference type="EMBL" id="MFD1047870.1"/>
    </source>
</evidence>
<keyword evidence="2" id="KW-1185">Reference proteome</keyword>
<comment type="caution">
    <text evidence="1">The sequence shown here is derived from an EMBL/GenBank/DDBJ whole genome shotgun (WGS) entry which is preliminary data.</text>
</comment>
<organism evidence="1 2">
    <name type="scientific">Kibdelosporangium lantanae</name>
    <dbReference type="NCBI Taxonomy" id="1497396"/>
    <lineage>
        <taxon>Bacteria</taxon>
        <taxon>Bacillati</taxon>
        <taxon>Actinomycetota</taxon>
        <taxon>Actinomycetes</taxon>
        <taxon>Pseudonocardiales</taxon>
        <taxon>Pseudonocardiaceae</taxon>
        <taxon>Kibdelosporangium</taxon>
    </lineage>
</organism>
<reference evidence="2" key="1">
    <citation type="journal article" date="2019" name="Int. J. Syst. Evol. Microbiol.">
        <title>The Global Catalogue of Microorganisms (GCM) 10K type strain sequencing project: providing services to taxonomists for standard genome sequencing and annotation.</title>
        <authorList>
            <consortium name="The Broad Institute Genomics Platform"/>
            <consortium name="The Broad Institute Genome Sequencing Center for Infectious Disease"/>
            <person name="Wu L."/>
            <person name="Ma J."/>
        </authorList>
    </citation>
    <scope>NUCLEOTIDE SEQUENCE [LARGE SCALE GENOMIC DNA]</scope>
    <source>
        <strain evidence="2">JCM 31486</strain>
    </source>
</reference>
<feature type="non-terminal residue" evidence="1">
    <location>
        <position position="43"/>
    </location>
</feature>
<dbReference type="EMBL" id="JBHTIS010001288">
    <property type="protein sequence ID" value="MFD1047870.1"/>
    <property type="molecule type" value="Genomic_DNA"/>
</dbReference>
<gene>
    <name evidence="1" type="ORF">ACFQ1S_21175</name>
</gene>